<dbReference type="EMBL" id="BGPR01006451">
    <property type="protein sequence ID" value="GBN19107.1"/>
    <property type="molecule type" value="Genomic_DNA"/>
</dbReference>
<feature type="transmembrane region" description="Helical" evidence="5">
    <location>
        <begin position="425"/>
        <end position="446"/>
    </location>
</feature>
<evidence type="ECO:0000259" key="6">
    <source>
        <dbReference type="PROSITE" id="PS50850"/>
    </source>
</evidence>
<feature type="transmembrane region" description="Helical" evidence="5">
    <location>
        <begin position="359"/>
        <end position="378"/>
    </location>
</feature>
<feature type="transmembrane region" description="Helical" evidence="5">
    <location>
        <begin position="223"/>
        <end position="248"/>
    </location>
</feature>
<dbReference type="InterPro" id="IPR036259">
    <property type="entry name" value="MFS_trans_sf"/>
</dbReference>
<dbReference type="GO" id="GO:0022857">
    <property type="term" value="F:transmembrane transporter activity"/>
    <property type="evidence" value="ECO:0007669"/>
    <property type="project" value="InterPro"/>
</dbReference>
<sequence>MARGMKNLRNVCESKSNYDSEIKIDCSNLKTCSLSGDLNVTNVATEEVIQKSDIGRSFFQYRYLVALLGFSVFCQINLYRIATTISLVAMVNNSATSYETYSRVNVSSCFLNSSFEEEFIDSEINGEFSWSPETQGFILSAGFLSYVASQIPAGMLAEIYGGKITIVSGLFVSTMGHILSPLAAQHSSHLMIVAQLIRGAGQGFLMAAYPVIASNWFPSMERGLFNSLILSGIAVGAMISGFSAGALCSSSILGGWPSVYYLYGGLGLVQCVCVQVFLYESPKVHPGITDTEKNHILYYQEADLSKKRPPTPWKDITRSVPVYAMTFAMFGAYWATSHLLSVHPIFLSTMLHFSLEENGFIVSLTFIIQIMISFSTSFASDWLSRKNLVGVDKLRKGINFLACLGYSLGLLGVYFVGCDRAMSNLLAIIGMSFSGFVFGGCIIVPIDMSPTFAGTLMGLSSTVASSAAFILPVIYGVLIQEE</sequence>
<evidence type="ECO:0000256" key="4">
    <source>
        <dbReference type="ARBA" id="ARBA00023136"/>
    </source>
</evidence>
<dbReference type="FunFam" id="1.20.1250.20:FF:000532">
    <property type="entry name" value="SLC (SoLute Carrier) homolog"/>
    <property type="match status" value="1"/>
</dbReference>
<dbReference type="GO" id="GO:0006820">
    <property type="term" value="P:monoatomic anion transport"/>
    <property type="evidence" value="ECO:0007669"/>
    <property type="project" value="TreeGrafter"/>
</dbReference>
<dbReference type="OrthoDB" id="6424152at2759"/>
<dbReference type="AlphaFoldDB" id="A0A4Y2M087"/>
<evidence type="ECO:0000313" key="7">
    <source>
        <dbReference type="EMBL" id="GBN19107.1"/>
    </source>
</evidence>
<feature type="transmembrane region" description="Helical" evidence="5">
    <location>
        <begin position="61"/>
        <end position="82"/>
    </location>
</feature>
<dbReference type="GO" id="GO:0016020">
    <property type="term" value="C:membrane"/>
    <property type="evidence" value="ECO:0007669"/>
    <property type="project" value="UniProtKB-SubCell"/>
</dbReference>
<comment type="subcellular location">
    <subcellularLocation>
        <location evidence="1">Membrane</location>
        <topology evidence="1">Multi-pass membrane protein</topology>
    </subcellularLocation>
</comment>
<feature type="transmembrane region" description="Helical" evidence="5">
    <location>
        <begin position="452"/>
        <end position="478"/>
    </location>
</feature>
<dbReference type="InterPro" id="IPR050382">
    <property type="entry name" value="MFS_Na/Anion_cotransporter"/>
</dbReference>
<dbReference type="PANTHER" id="PTHR11662:SF399">
    <property type="entry name" value="FI19708P1-RELATED"/>
    <property type="match status" value="1"/>
</dbReference>
<evidence type="ECO:0000256" key="2">
    <source>
        <dbReference type="ARBA" id="ARBA00022692"/>
    </source>
</evidence>
<comment type="caution">
    <text evidence="7">The sequence shown here is derived from an EMBL/GenBank/DDBJ whole genome shotgun (WGS) entry which is preliminary data.</text>
</comment>
<keyword evidence="8" id="KW-1185">Reference proteome</keyword>
<feature type="domain" description="Major facilitator superfamily (MFS) profile" evidence="6">
    <location>
        <begin position="85"/>
        <end position="482"/>
    </location>
</feature>
<gene>
    <name evidence="7" type="primary">Picot_27</name>
    <name evidence="7" type="ORF">AVEN_204878_1</name>
</gene>
<accession>A0A4Y2M087</accession>
<dbReference type="PROSITE" id="PS50850">
    <property type="entry name" value="MFS"/>
    <property type="match status" value="1"/>
</dbReference>
<evidence type="ECO:0000256" key="5">
    <source>
        <dbReference type="SAM" id="Phobius"/>
    </source>
</evidence>
<organism evidence="7 8">
    <name type="scientific">Araneus ventricosus</name>
    <name type="common">Orbweaver spider</name>
    <name type="synonym">Epeira ventricosa</name>
    <dbReference type="NCBI Taxonomy" id="182803"/>
    <lineage>
        <taxon>Eukaryota</taxon>
        <taxon>Metazoa</taxon>
        <taxon>Ecdysozoa</taxon>
        <taxon>Arthropoda</taxon>
        <taxon>Chelicerata</taxon>
        <taxon>Arachnida</taxon>
        <taxon>Araneae</taxon>
        <taxon>Araneomorphae</taxon>
        <taxon>Entelegynae</taxon>
        <taxon>Araneoidea</taxon>
        <taxon>Araneidae</taxon>
        <taxon>Araneus</taxon>
    </lineage>
</organism>
<dbReference type="Gene3D" id="1.20.1250.20">
    <property type="entry name" value="MFS general substrate transporter like domains"/>
    <property type="match status" value="1"/>
</dbReference>
<feature type="transmembrane region" description="Helical" evidence="5">
    <location>
        <begin position="398"/>
        <end position="418"/>
    </location>
</feature>
<reference evidence="7 8" key="1">
    <citation type="journal article" date="2019" name="Sci. Rep.">
        <title>Orb-weaving spider Araneus ventricosus genome elucidates the spidroin gene catalogue.</title>
        <authorList>
            <person name="Kono N."/>
            <person name="Nakamura H."/>
            <person name="Ohtoshi R."/>
            <person name="Moran D.A.P."/>
            <person name="Shinohara A."/>
            <person name="Yoshida Y."/>
            <person name="Fujiwara M."/>
            <person name="Mori M."/>
            <person name="Tomita M."/>
            <person name="Arakawa K."/>
        </authorList>
    </citation>
    <scope>NUCLEOTIDE SEQUENCE [LARGE SCALE GENOMIC DNA]</scope>
</reference>
<dbReference type="Pfam" id="PF07690">
    <property type="entry name" value="MFS_1"/>
    <property type="match status" value="1"/>
</dbReference>
<keyword evidence="4 5" id="KW-0472">Membrane</keyword>
<name>A0A4Y2M087_ARAVE</name>
<evidence type="ECO:0000256" key="1">
    <source>
        <dbReference type="ARBA" id="ARBA00004141"/>
    </source>
</evidence>
<evidence type="ECO:0000256" key="3">
    <source>
        <dbReference type="ARBA" id="ARBA00022989"/>
    </source>
</evidence>
<dbReference type="SUPFAM" id="SSF103473">
    <property type="entry name" value="MFS general substrate transporter"/>
    <property type="match status" value="1"/>
</dbReference>
<dbReference type="InterPro" id="IPR011701">
    <property type="entry name" value="MFS"/>
</dbReference>
<dbReference type="Proteomes" id="UP000499080">
    <property type="component" value="Unassembled WGS sequence"/>
</dbReference>
<evidence type="ECO:0000313" key="8">
    <source>
        <dbReference type="Proteomes" id="UP000499080"/>
    </source>
</evidence>
<proteinExistence type="predicted"/>
<dbReference type="PANTHER" id="PTHR11662">
    <property type="entry name" value="SOLUTE CARRIER FAMILY 17"/>
    <property type="match status" value="1"/>
</dbReference>
<feature type="transmembrane region" description="Helical" evidence="5">
    <location>
        <begin position="164"/>
        <end position="184"/>
    </location>
</feature>
<protein>
    <submittedName>
        <fullName evidence="7">Inorganic phosphate cotransporter</fullName>
    </submittedName>
</protein>
<keyword evidence="3 5" id="KW-1133">Transmembrane helix</keyword>
<dbReference type="InterPro" id="IPR020846">
    <property type="entry name" value="MFS_dom"/>
</dbReference>
<feature type="transmembrane region" description="Helical" evidence="5">
    <location>
        <begin position="196"/>
        <end position="217"/>
    </location>
</feature>
<feature type="non-terminal residue" evidence="7">
    <location>
        <position position="482"/>
    </location>
</feature>
<feature type="transmembrane region" description="Helical" evidence="5">
    <location>
        <begin position="322"/>
        <end position="347"/>
    </location>
</feature>
<feature type="transmembrane region" description="Helical" evidence="5">
    <location>
        <begin position="260"/>
        <end position="279"/>
    </location>
</feature>
<keyword evidence="2 5" id="KW-0812">Transmembrane</keyword>